<feature type="compositionally biased region" description="Polar residues" evidence="1">
    <location>
        <begin position="273"/>
        <end position="284"/>
    </location>
</feature>
<dbReference type="STRING" id="35722.A0A0B7NWY5"/>
<sequence length="543" mass="61768">MFAYSQEYQQFYENQRRWEEAPYPMPVEYDFYDQDEYYYPERSESKRHGKKQRRRASAHRQESPFIEYEAAHYLESNPYIPMYHEYPYYYEESDENDDFYCYQPYENSSHPHGGSRSVSPSKRKDRKKKLHPHCHKSSAFLQNEGWIQPTPFVSHPPMIMDPMMNLQHQHQQHILGACATDAMIPPNANTFGMVPQAPQPGPMISNSKPCFIQLQPSTNFHPPPPPPPAPFAFQQQQQQQQPALFSFLPQPLLGDIIKSLTIKDDRSEETNAETHVTTAKQETSPVEERTITPPTSTHAPIQNQLRRKKSLIESFLSSFYLFGDSQTNTIDNKSWDPTLNKDNLNAKNGAVISNVSPGSAATTSTAVDNLTTTATTDEDSNTALSPQLSQKIDALQSREYIWCYKRQNDETALWTAFGVKNQKKLDHHYKILQSKKQQGIENDKGSSSVETSTFLSDDVITLSKQSQLNGPVMVSLNTATGWCFDNDSAFSLGSGGHQKHIALHIACLPSQQNKFVVGKEPAVRKSKSMDALASKFLNSVRKW</sequence>
<evidence type="ECO:0000256" key="1">
    <source>
        <dbReference type="SAM" id="MobiDB-lite"/>
    </source>
</evidence>
<feature type="compositionally biased region" description="Basic residues" evidence="1">
    <location>
        <begin position="121"/>
        <end position="134"/>
    </location>
</feature>
<protein>
    <submittedName>
        <fullName evidence="2">Uncharacterized protein</fullName>
    </submittedName>
</protein>
<dbReference type="OrthoDB" id="2279385at2759"/>
<feature type="compositionally biased region" description="Polar residues" evidence="1">
    <location>
        <begin position="292"/>
        <end position="301"/>
    </location>
</feature>
<feature type="region of interest" description="Disordered" evidence="1">
    <location>
        <begin position="40"/>
        <end position="61"/>
    </location>
</feature>
<feature type="region of interest" description="Disordered" evidence="1">
    <location>
        <begin position="266"/>
        <end position="301"/>
    </location>
</feature>
<gene>
    <name evidence="2" type="primary">PARPA_14207.1 scaffold 48760</name>
</gene>
<keyword evidence="3" id="KW-1185">Reference proteome</keyword>
<organism evidence="2 3">
    <name type="scientific">Parasitella parasitica</name>
    <dbReference type="NCBI Taxonomy" id="35722"/>
    <lineage>
        <taxon>Eukaryota</taxon>
        <taxon>Fungi</taxon>
        <taxon>Fungi incertae sedis</taxon>
        <taxon>Mucoromycota</taxon>
        <taxon>Mucoromycotina</taxon>
        <taxon>Mucoromycetes</taxon>
        <taxon>Mucorales</taxon>
        <taxon>Mucorineae</taxon>
        <taxon>Mucoraceae</taxon>
        <taxon>Parasitella</taxon>
    </lineage>
</organism>
<feature type="region of interest" description="Disordered" evidence="1">
    <location>
        <begin position="101"/>
        <end position="134"/>
    </location>
</feature>
<feature type="compositionally biased region" description="Basic residues" evidence="1">
    <location>
        <begin position="47"/>
        <end position="58"/>
    </location>
</feature>
<dbReference type="AlphaFoldDB" id="A0A0B7NWY5"/>
<dbReference type="Proteomes" id="UP000054107">
    <property type="component" value="Unassembled WGS sequence"/>
</dbReference>
<evidence type="ECO:0000313" key="2">
    <source>
        <dbReference type="EMBL" id="CEP19888.1"/>
    </source>
</evidence>
<feature type="compositionally biased region" description="Polar residues" evidence="1">
    <location>
        <begin position="105"/>
        <end position="120"/>
    </location>
</feature>
<dbReference type="EMBL" id="LN734139">
    <property type="protein sequence ID" value="CEP19888.1"/>
    <property type="molecule type" value="Genomic_DNA"/>
</dbReference>
<reference evidence="2 3" key="1">
    <citation type="submission" date="2014-09" db="EMBL/GenBank/DDBJ databases">
        <authorList>
            <person name="Ellenberger Sabrina"/>
        </authorList>
    </citation>
    <scope>NUCLEOTIDE SEQUENCE [LARGE SCALE GENOMIC DNA]</scope>
    <source>
        <strain evidence="2 3">CBS 412.66</strain>
    </source>
</reference>
<name>A0A0B7NWY5_9FUNG</name>
<accession>A0A0B7NWY5</accession>
<evidence type="ECO:0000313" key="3">
    <source>
        <dbReference type="Proteomes" id="UP000054107"/>
    </source>
</evidence>
<proteinExistence type="predicted"/>